<dbReference type="Gene3D" id="3.30.420.10">
    <property type="entry name" value="Ribonuclease H-like superfamily/Ribonuclease H"/>
    <property type="match status" value="1"/>
</dbReference>
<dbReference type="Proteomes" id="UP000324797">
    <property type="component" value="Unassembled WGS sequence"/>
</dbReference>
<sequence>MSVSGAFIQTLTMVDIATGWTECFPLVVREAALVVEALERAQNLFPWPVRGLDFDNDSAFMNDTVVSWCRSHDVEVTRSRAYKKNDQAFVEQKNGAIVRRLVGYGRFEGIDAARTLARLFAAARLHINFFQPSFKLKEKHREGAKVIKRYLPPATPYERALVHPRLNEAFKRRLREIYRTLDPVALLAQMRDAQNELGKRVDQRAGKPAMTVAPVQSDLAAFARELGDGWKQGVQRGIHRRRYVRRKPVPRRPSMLDPYIPTIEEWLATAPHLSAVDLLSRLEAHPPGRFGGHQRRTVQRLMKNWRSKAARQLISSTEITLSVQASSLSI</sequence>
<dbReference type="GO" id="GO:0003676">
    <property type="term" value="F:nucleic acid binding"/>
    <property type="evidence" value="ECO:0007669"/>
    <property type="project" value="InterPro"/>
</dbReference>
<dbReference type="GO" id="GO:0015074">
    <property type="term" value="P:DNA integration"/>
    <property type="evidence" value="ECO:0007669"/>
    <property type="project" value="InterPro"/>
</dbReference>
<keyword evidence="3" id="KW-1185">Reference proteome</keyword>
<dbReference type="InterPro" id="IPR012337">
    <property type="entry name" value="RNaseH-like_sf"/>
</dbReference>
<dbReference type="EMBL" id="VSTH01000110">
    <property type="protein sequence ID" value="TYO63017.1"/>
    <property type="molecule type" value="Genomic_DNA"/>
</dbReference>
<dbReference type="SUPFAM" id="SSF53098">
    <property type="entry name" value="Ribonuclease H-like"/>
    <property type="match status" value="1"/>
</dbReference>
<comment type="caution">
    <text evidence="2">The sequence shown here is derived from an EMBL/GenBank/DDBJ whole genome shotgun (WGS) entry which is preliminary data.</text>
</comment>
<accession>A0A5S4YHT8</accession>
<gene>
    <name evidence="2" type="ORF">FXV83_29660</name>
</gene>
<proteinExistence type="predicted"/>
<evidence type="ECO:0000313" key="3">
    <source>
        <dbReference type="Proteomes" id="UP000324797"/>
    </source>
</evidence>
<protein>
    <submittedName>
        <fullName evidence="2">Transposase family protein</fullName>
    </submittedName>
</protein>
<name>A0A5S4YHT8_9BRAD</name>
<feature type="domain" description="Integrase catalytic" evidence="1">
    <location>
        <begin position="1"/>
        <end position="164"/>
    </location>
</feature>
<evidence type="ECO:0000313" key="2">
    <source>
        <dbReference type="EMBL" id="TYO63017.1"/>
    </source>
</evidence>
<dbReference type="AlphaFoldDB" id="A0A5S4YHT8"/>
<dbReference type="InterPro" id="IPR036397">
    <property type="entry name" value="RNaseH_sf"/>
</dbReference>
<dbReference type="PROSITE" id="PS50994">
    <property type="entry name" value="INTEGRASE"/>
    <property type="match status" value="1"/>
</dbReference>
<organism evidence="2 3">
    <name type="scientific">Bradyrhizobium hipponense</name>
    <dbReference type="NCBI Taxonomy" id="2605638"/>
    <lineage>
        <taxon>Bacteria</taxon>
        <taxon>Pseudomonadati</taxon>
        <taxon>Pseudomonadota</taxon>
        <taxon>Alphaproteobacteria</taxon>
        <taxon>Hyphomicrobiales</taxon>
        <taxon>Nitrobacteraceae</taxon>
        <taxon>Bradyrhizobium</taxon>
    </lineage>
</organism>
<dbReference type="InterPro" id="IPR001584">
    <property type="entry name" value="Integrase_cat-core"/>
</dbReference>
<reference evidence="2 3" key="1">
    <citation type="submission" date="2019-08" db="EMBL/GenBank/DDBJ databases">
        <title>Bradyrhizobium hipponensis sp. nov., a rhizobium isolated from a Lupinus angustifolius root nodule in Tunisia.</title>
        <authorList>
            <person name="Off K."/>
            <person name="Rejili M."/>
            <person name="Mars M."/>
            <person name="Brachmann A."/>
            <person name="Marin M."/>
        </authorList>
    </citation>
    <scope>NUCLEOTIDE SEQUENCE [LARGE SCALE GENOMIC DNA]</scope>
    <source>
        <strain evidence="3">aSej3</strain>
    </source>
</reference>
<dbReference type="RefSeq" id="WP_148743142.1">
    <property type="nucleotide sequence ID" value="NZ_VSTH01000110.1"/>
</dbReference>
<evidence type="ECO:0000259" key="1">
    <source>
        <dbReference type="PROSITE" id="PS50994"/>
    </source>
</evidence>
<dbReference type="Pfam" id="PF00665">
    <property type="entry name" value="rve"/>
    <property type="match status" value="1"/>
</dbReference>